<dbReference type="InterPro" id="IPR008969">
    <property type="entry name" value="CarboxyPept-like_regulatory"/>
</dbReference>
<dbReference type="STRING" id="1618578.UV74_C0006G0001"/>
<proteinExistence type="predicted"/>
<accession>A0A0G1DK45</accession>
<keyword evidence="3" id="KW-0732">Signal</keyword>
<evidence type="ECO:0000256" key="3">
    <source>
        <dbReference type="SAM" id="SignalP"/>
    </source>
</evidence>
<dbReference type="Gene3D" id="2.60.40.680">
    <property type="match status" value="1"/>
</dbReference>
<feature type="transmembrane region" description="Helical" evidence="2">
    <location>
        <begin position="360"/>
        <end position="380"/>
    </location>
</feature>
<dbReference type="InterPro" id="IPR008965">
    <property type="entry name" value="CBM2/CBM3_carb-bd_dom_sf"/>
</dbReference>
<evidence type="ECO:0000313" key="5">
    <source>
        <dbReference type="EMBL" id="KKS98044.1"/>
    </source>
</evidence>
<dbReference type="Pfam" id="PF13620">
    <property type="entry name" value="CarboxypepD_reg"/>
    <property type="match status" value="1"/>
</dbReference>
<evidence type="ECO:0000259" key="4">
    <source>
        <dbReference type="SMART" id="SM00060"/>
    </source>
</evidence>
<dbReference type="GO" id="GO:0030246">
    <property type="term" value="F:carbohydrate binding"/>
    <property type="evidence" value="ECO:0007669"/>
    <property type="project" value="InterPro"/>
</dbReference>
<dbReference type="InterPro" id="IPR013783">
    <property type="entry name" value="Ig-like_fold"/>
</dbReference>
<reference evidence="5 6" key="1">
    <citation type="journal article" date="2015" name="Nature">
        <title>rRNA introns, odd ribosomes, and small enigmatic genomes across a large radiation of phyla.</title>
        <authorList>
            <person name="Brown C.T."/>
            <person name="Hug L.A."/>
            <person name="Thomas B.C."/>
            <person name="Sharon I."/>
            <person name="Castelle C.J."/>
            <person name="Singh A."/>
            <person name="Wilkins M.J."/>
            <person name="Williams K.H."/>
            <person name="Banfield J.F."/>
        </authorList>
    </citation>
    <scope>NUCLEOTIDE SEQUENCE [LARGE SCALE GENOMIC DNA]</scope>
</reference>
<evidence type="ECO:0000256" key="1">
    <source>
        <dbReference type="SAM" id="MobiDB-lite"/>
    </source>
</evidence>
<keyword evidence="2" id="KW-0812">Transmembrane</keyword>
<dbReference type="AlphaFoldDB" id="A0A0G1DK45"/>
<dbReference type="CDD" id="cd08547">
    <property type="entry name" value="Type_II_cohesin"/>
    <property type="match status" value="1"/>
</dbReference>
<sequence length="408" mass="43707">MKKLFFSIFFLSIILFGFFFPSSISAANLWTNPSSGSYAKGSTIKVNVGVNTTEAVNAVQANLNYPADKLLFTSVSTAGSALTIIAEKGGGGGVVRIAGGTPTPGFSGSKFIAAVYFTVLADSGSAGISFAGDSAIFKDSDNQNVYSGGSGASFTFSSQAATPQETQATPEADKSQEETSTAPIISEVKVTDVTKKSVTITWNTDVKASSVVEWGLTDSYGVTNSDEELVTEHKIELASELLLPGVDYRFRVISRDAKENETVGDGSSFRTSGYEITIRVLDKTGKPIKGAEILLYSEPRRGTTDEDGKVVFTDVSTGKHGLAINYRGLTETKEVEVMETETPQTFEVKIAKSRLSIATFLPYIIGVLILLLVIGLGFYWKKIKRNKLDKNVMPVSIDVEPPAEKPSL</sequence>
<feature type="signal peptide" evidence="3">
    <location>
        <begin position="1"/>
        <end position="26"/>
    </location>
</feature>
<feature type="chain" id="PRO_5002536666" evidence="3">
    <location>
        <begin position="27"/>
        <end position="408"/>
    </location>
</feature>
<dbReference type="Proteomes" id="UP000034090">
    <property type="component" value="Unassembled WGS sequence"/>
</dbReference>
<evidence type="ECO:0000313" key="6">
    <source>
        <dbReference type="Proteomes" id="UP000034090"/>
    </source>
</evidence>
<gene>
    <name evidence="5" type="ORF">UV74_C0006G0001</name>
</gene>
<protein>
    <submittedName>
        <fullName evidence="5">Fibronectin, type III domain protein</fullName>
    </submittedName>
</protein>
<dbReference type="CDD" id="cd00063">
    <property type="entry name" value="FN3"/>
    <property type="match status" value="1"/>
</dbReference>
<comment type="caution">
    <text evidence="5">The sequence shown here is derived from an EMBL/GenBank/DDBJ whole genome shotgun (WGS) entry which is preliminary data.</text>
</comment>
<feature type="region of interest" description="Disordered" evidence="1">
    <location>
        <begin position="158"/>
        <end position="183"/>
    </location>
</feature>
<feature type="domain" description="Fibronectin type-III" evidence="4">
    <location>
        <begin position="180"/>
        <end position="262"/>
    </location>
</feature>
<name>A0A0G1DK45_9BACT</name>
<dbReference type="InterPro" id="IPR003961">
    <property type="entry name" value="FN3_dom"/>
</dbReference>
<keyword evidence="2" id="KW-0472">Membrane</keyword>
<keyword evidence="2" id="KW-1133">Transmembrane helix</keyword>
<dbReference type="Gene3D" id="2.60.40.10">
    <property type="entry name" value="Immunoglobulins"/>
    <property type="match status" value="1"/>
</dbReference>
<dbReference type="SUPFAM" id="SSF49464">
    <property type="entry name" value="Carboxypeptidase regulatory domain-like"/>
    <property type="match status" value="1"/>
</dbReference>
<dbReference type="SMART" id="SM00060">
    <property type="entry name" value="FN3"/>
    <property type="match status" value="1"/>
</dbReference>
<organism evidence="5 6">
    <name type="scientific">Candidatus Woesebacteria bacterium GW2011_GWB1_43_14</name>
    <dbReference type="NCBI Taxonomy" id="1618578"/>
    <lineage>
        <taxon>Bacteria</taxon>
        <taxon>Candidatus Woeseibacteriota</taxon>
    </lineage>
</organism>
<dbReference type="SUPFAM" id="SSF49384">
    <property type="entry name" value="Carbohydrate-binding domain"/>
    <property type="match status" value="1"/>
</dbReference>
<evidence type="ECO:0000256" key="2">
    <source>
        <dbReference type="SAM" id="Phobius"/>
    </source>
</evidence>
<dbReference type="EMBL" id="LCFQ01000006">
    <property type="protein sequence ID" value="KKS98044.1"/>
    <property type="molecule type" value="Genomic_DNA"/>
</dbReference>
<dbReference type="Gene3D" id="2.60.40.1120">
    <property type="entry name" value="Carboxypeptidase-like, regulatory domain"/>
    <property type="match status" value="1"/>
</dbReference>